<protein>
    <recommendedName>
        <fullName evidence="4 5">Large ribosomal subunit protein bL28</fullName>
    </recommendedName>
</protein>
<dbReference type="InterPro" id="IPR034704">
    <property type="entry name" value="Ribosomal_bL28/bL31-like_sf"/>
</dbReference>
<reference evidence="8" key="1">
    <citation type="submission" date="2016-10" db="EMBL/GenBank/DDBJ databases">
        <authorList>
            <person name="Varghese N."/>
            <person name="Submissions S."/>
        </authorList>
    </citation>
    <scope>NUCLEOTIDE SEQUENCE [LARGE SCALE GENOMIC DNA]</scope>
    <source>
        <strain evidence="8">CGMCC 4.3530</strain>
    </source>
</reference>
<dbReference type="Gene3D" id="2.30.170.40">
    <property type="entry name" value="Ribosomal protein L28/L24"/>
    <property type="match status" value="1"/>
</dbReference>
<dbReference type="InterPro" id="IPR037147">
    <property type="entry name" value="Ribosomal_bL28_sf"/>
</dbReference>
<dbReference type="SUPFAM" id="SSF143800">
    <property type="entry name" value="L28p-like"/>
    <property type="match status" value="1"/>
</dbReference>
<dbReference type="InterPro" id="IPR026569">
    <property type="entry name" value="Ribosomal_bL28"/>
</dbReference>
<evidence type="ECO:0000256" key="2">
    <source>
        <dbReference type="ARBA" id="ARBA00022980"/>
    </source>
</evidence>
<dbReference type="STRING" id="418495.SAMN05216215_101225"/>
<dbReference type="InterPro" id="IPR001383">
    <property type="entry name" value="Ribosomal_bL28_bact-type"/>
</dbReference>
<organism evidence="7 8">
    <name type="scientific">Saccharopolyspora shandongensis</name>
    <dbReference type="NCBI Taxonomy" id="418495"/>
    <lineage>
        <taxon>Bacteria</taxon>
        <taxon>Bacillati</taxon>
        <taxon>Actinomycetota</taxon>
        <taxon>Actinomycetes</taxon>
        <taxon>Pseudonocardiales</taxon>
        <taxon>Pseudonocardiaceae</taxon>
        <taxon>Saccharopolyspora</taxon>
    </lineage>
</organism>
<dbReference type="GO" id="GO:0005840">
    <property type="term" value="C:ribosome"/>
    <property type="evidence" value="ECO:0007669"/>
    <property type="project" value="UniProtKB-KW"/>
</dbReference>
<dbReference type="EMBL" id="FNOK01000012">
    <property type="protein sequence ID" value="SDX53245.1"/>
    <property type="molecule type" value="Genomic_DNA"/>
</dbReference>
<gene>
    <name evidence="5" type="primary">rpmB</name>
    <name evidence="7" type="ORF">SAMN05216215_101225</name>
</gene>
<evidence type="ECO:0000256" key="4">
    <source>
        <dbReference type="ARBA" id="ARBA00035174"/>
    </source>
</evidence>
<evidence type="ECO:0000313" key="8">
    <source>
        <dbReference type="Proteomes" id="UP000199529"/>
    </source>
</evidence>
<dbReference type="HAMAP" id="MF_00373">
    <property type="entry name" value="Ribosomal_bL28"/>
    <property type="match status" value="1"/>
</dbReference>
<keyword evidence="8" id="KW-1185">Reference proteome</keyword>
<comment type="similarity">
    <text evidence="1 5">Belongs to the bacterial ribosomal protein bL28 family.</text>
</comment>
<evidence type="ECO:0000313" key="7">
    <source>
        <dbReference type="EMBL" id="SDX53245.1"/>
    </source>
</evidence>
<dbReference type="NCBIfam" id="TIGR00009">
    <property type="entry name" value="L28"/>
    <property type="match status" value="1"/>
</dbReference>
<feature type="region of interest" description="Disordered" evidence="6">
    <location>
        <begin position="1"/>
        <end position="26"/>
    </location>
</feature>
<proteinExistence type="inferred from homology"/>
<dbReference type="AlphaFoldDB" id="A0A1H3CGL2"/>
<keyword evidence="3 5" id="KW-0687">Ribonucleoprotein</keyword>
<dbReference type="Proteomes" id="UP000199529">
    <property type="component" value="Unassembled WGS sequence"/>
</dbReference>
<dbReference type="RefSeq" id="WP_093265821.1">
    <property type="nucleotide sequence ID" value="NZ_FNOK01000012.1"/>
</dbReference>
<accession>A0A1H3CGL2</accession>
<sequence length="78" mass="9169">MSIRCQVTGKKPGYGNQVSHSHHRTRRRWLPNVQRKRYWLPSEGRWIRLRVSAKGMKTIEKQSIEAVVAAMRARGERV</sequence>
<dbReference type="GO" id="GO:0006412">
    <property type="term" value="P:translation"/>
    <property type="evidence" value="ECO:0007669"/>
    <property type="project" value="UniProtKB-UniRule"/>
</dbReference>
<evidence type="ECO:0000256" key="6">
    <source>
        <dbReference type="SAM" id="MobiDB-lite"/>
    </source>
</evidence>
<evidence type="ECO:0000256" key="1">
    <source>
        <dbReference type="ARBA" id="ARBA00008760"/>
    </source>
</evidence>
<dbReference type="Pfam" id="PF00830">
    <property type="entry name" value="Ribosomal_L28"/>
    <property type="match status" value="1"/>
</dbReference>
<name>A0A1H3CGL2_9PSEU</name>
<evidence type="ECO:0000256" key="3">
    <source>
        <dbReference type="ARBA" id="ARBA00023274"/>
    </source>
</evidence>
<dbReference type="FunFam" id="2.30.170.40:FF:000001">
    <property type="entry name" value="50S ribosomal protein L28"/>
    <property type="match status" value="1"/>
</dbReference>
<dbReference type="PANTHER" id="PTHR13528">
    <property type="entry name" value="39S RIBOSOMAL PROTEIN L28, MITOCHONDRIAL"/>
    <property type="match status" value="1"/>
</dbReference>
<dbReference type="GO" id="GO:1990904">
    <property type="term" value="C:ribonucleoprotein complex"/>
    <property type="evidence" value="ECO:0007669"/>
    <property type="project" value="UniProtKB-KW"/>
</dbReference>
<evidence type="ECO:0000256" key="5">
    <source>
        <dbReference type="HAMAP-Rule" id="MF_00373"/>
    </source>
</evidence>
<dbReference type="OrthoDB" id="9805609at2"/>
<dbReference type="GO" id="GO:0003735">
    <property type="term" value="F:structural constituent of ribosome"/>
    <property type="evidence" value="ECO:0007669"/>
    <property type="project" value="InterPro"/>
</dbReference>
<keyword evidence="2 5" id="KW-0689">Ribosomal protein</keyword>
<dbReference type="PANTHER" id="PTHR13528:SF2">
    <property type="entry name" value="LARGE RIBOSOMAL SUBUNIT PROTEIN BL28M"/>
    <property type="match status" value="1"/>
</dbReference>